<organism evidence="2 3">
    <name type="scientific">Phialemonium atrogriseum</name>
    <dbReference type="NCBI Taxonomy" id="1093897"/>
    <lineage>
        <taxon>Eukaryota</taxon>
        <taxon>Fungi</taxon>
        <taxon>Dikarya</taxon>
        <taxon>Ascomycota</taxon>
        <taxon>Pezizomycotina</taxon>
        <taxon>Sordariomycetes</taxon>
        <taxon>Sordariomycetidae</taxon>
        <taxon>Cephalothecales</taxon>
        <taxon>Cephalothecaceae</taxon>
        <taxon>Phialemonium</taxon>
    </lineage>
</organism>
<evidence type="ECO:0000313" key="2">
    <source>
        <dbReference type="EMBL" id="KAK1765043.1"/>
    </source>
</evidence>
<feature type="region of interest" description="Disordered" evidence="1">
    <location>
        <begin position="51"/>
        <end position="82"/>
    </location>
</feature>
<keyword evidence="3" id="KW-1185">Reference proteome</keyword>
<evidence type="ECO:0000256" key="1">
    <source>
        <dbReference type="SAM" id="MobiDB-lite"/>
    </source>
</evidence>
<dbReference type="Proteomes" id="UP001244011">
    <property type="component" value="Unassembled WGS sequence"/>
</dbReference>
<proteinExistence type="predicted"/>
<accession>A0AAJ0FJ48</accession>
<name>A0AAJ0FJ48_9PEZI</name>
<dbReference type="EMBL" id="MU839017">
    <property type="protein sequence ID" value="KAK1765043.1"/>
    <property type="molecule type" value="Genomic_DNA"/>
</dbReference>
<comment type="caution">
    <text evidence="2">The sequence shown here is derived from an EMBL/GenBank/DDBJ whole genome shotgun (WGS) entry which is preliminary data.</text>
</comment>
<dbReference type="RefSeq" id="XP_060281256.1">
    <property type="nucleotide sequence ID" value="XM_060428574.1"/>
</dbReference>
<feature type="compositionally biased region" description="Basic and acidic residues" evidence="1">
    <location>
        <begin position="67"/>
        <end position="78"/>
    </location>
</feature>
<reference evidence="2" key="1">
    <citation type="submission" date="2023-06" db="EMBL/GenBank/DDBJ databases">
        <title>Genome-scale phylogeny and comparative genomics of the fungal order Sordariales.</title>
        <authorList>
            <consortium name="Lawrence Berkeley National Laboratory"/>
            <person name="Hensen N."/>
            <person name="Bonometti L."/>
            <person name="Westerberg I."/>
            <person name="Brannstrom I.O."/>
            <person name="Guillou S."/>
            <person name="Cros-Aarteil S."/>
            <person name="Calhoun S."/>
            <person name="Haridas S."/>
            <person name="Kuo A."/>
            <person name="Mondo S."/>
            <person name="Pangilinan J."/>
            <person name="Riley R."/>
            <person name="Labutti K."/>
            <person name="Andreopoulos B."/>
            <person name="Lipzen A."/>
            <person name="Chen C."/>
            <person name="Yanf M."/>
            <person name="Daum C."/>
            <person name="Ng V."/>
            <person name="Clum A."/>
            <person name="Steindorff A."/>
            <person name="Ohm R."/>
            <person name="Martin F."/>
            <person name="Silar P."/>
            <person name="Natvig D."/>
            <person name="Lalanne C."/>
            <person name="Gautier V."/>
            <person name="Ament-Velasquez S.L."/>
            <person name="Kruys A."/>
            <person name="Hutchinson M.I."/>
            <person name="Powell A.J."/>
            <person name="Barry K."/>
            <person name="Miller A.N."/>
            <person name="Grigoriev I.V."/>
            <person name="Debuchy R."/>
            <person name="Gladieux P."/>
            <person name="Thoren M.H."/>
            <person name="Johannesson H."/>
        </authorList>
    </citation>
    <scope>NUCLEOTIDE SEQUENCE</scope>
    <source>
        <strain evidence="2">8032-3</strain>
    </source>
</reference>
<sequence>MHEECFEMWSVTKRKQEGGGCAAGSEVTCPLCTSVWQGDECLVSKIKRKGKVGAGGDVNIADQLDGSSERDSSPERDTTSYSRLLYMYKVGRRRRRRRRSGY</sequence>
<protein>
    <submittedName>
        <fullName evidence="2">Uncharacterized protein</fullName>
    </submittedName>
</protein>
<gene>
    <name evidence="2" type="ORF">QBC33DRAFT_545586</name>
</gene>
<dbReference type="AlphaFoldDB" id="A0AAJ0FJ48"/>
<evidence type="ECO:0000313" key="3">
    <source>
        <dbReference type="Proteomes" id="UP001244011"/>
    </source>
</evidence>
<dbReference type="GeneID" id="85311761"/>